<sequence length="92" mass="10332">MCLFTEVTYRRKHMCAAHRDHRGGGTKRWPTHNPEWGSESLLSSPCSLVYTPKGYPKPAILPFDIPLCTVVTSVLNETIRTLLSCTLILFGL</sequence>
<proteinExistence type="predicted"/>
<keyword evidence="2" id="KW-1185">Reference proteome</keyword>
<organism evidence="1 2">
    <name type="scientific">Aldrovandia affinis</name>
    <dbReference type="NCBI Taxonomy" id="143900"/>
    <lineage>
        <taxon>Eukaryota</taxon>
        <taxon>Metazoa</taxon>
        <taxon>Chordata</taxon>
        <taxon>Craniata</taxon>
        <taxon>Vertebrata</taxon>
        <taxon>Euteleostomi</taxon>
        <taxon>Actinopterygii</taxon>
        <taxon>Neopterygii</taxon>
        <taxon>Teleostei</taxon>
        <taxon>Notacanthiformes</taxon>
        <taxon>Halosauridae</taxon>
        <taxon>Aldrovandia</taxon>
    </lineage>
</organism>
<evidence type="ECO:0000313" key="2">
    <source>
        <dbReference type="Proteomes" id="UP001221898"/>
    </source>
</evidence>
<dbReference type="EMBL" id="JAINUG010000166">
    <property type="protein sequence ID" value="KAJ8390659.1"/>
    <property type="molecule type" value="Genomic_DNA"/>
</dbReference>
<reference evidence="1" key="1">
    <citation type="journal article" date="2023" name="Science">
        <title>Genome structures resolve the early diversification of teleost fishes.</title>
        <authorList>
            <person name="Parey E."/>
            <person name="Louis A."/>
            <person name="Montfort J."/>
            <person name="Bouchez O."/>
            <person name="Roques C."/>
            <person name="Iampietro C."/>
            <person name="Lluch J."/>
            <person name="Castinel A."/>
            <person name="Donnadieu C."/>
            <person name="Desvignes T."/>
            <person name="Floi Bucao C."/>
            <person name="Jouanno E."/>
            <person name="Wen M."/>
            <person name="Mejri S."/>
            <person name="Dirks R."/>
            <person name="Jansen H."/>
            <person name="Henkel C."/>
            <person name="Chen W.J."/>
            <person name="Zahm M."/>
            <person name="Cabau C."/>
            <person name="Klopp C."/>
            <person name="Thompson A.W."/>
            <person name="Robinson-Rechavi M."/>
            <person name="Braasch I."/>
            <person name="Lecointre G."/>
            <person name="Bobe J."/>
            <person name="Postlethwait J.H."/>
            <person name="Berthelot C."/>
            <person name="Roest Crollius H."/>
            <person name="Guiguen Y."/>
        </authorList>
    </citation>
    <scope>NUCLEOTIDE SEQUENCE</scope>
    <source>
        <strain evidence="1">NC1722</strain>
    </source>
</reference>
<evidence type="ECO:0000313" key="1">
    <source>
        <dbReference type="EMBL" id="KAJ8390659.1"/>
    </source>
</evidence>
<name>A0AAD7WCB0_9TELE</name>
<comment type="caution">
    <text evidence="1">The sequence shown here is derived from an EMBL/GenBank/DDBJ whole genome shotgun (WGS) entry which is preliminary data.</text>
</comment>
<dbReference type="AlphaFoldDB" id="A0AAD7WCB0"/>
<protein>
    <submittedName>
        <fullName evidence="1">Uncharacterized protein</fullName>
    </submittedName>
</protein>
<gene>
    <name evidence="1" type="ORF">AAFF_G00100390</name>
</gene>
<dbReference type="Proteomes" id="UP001221898">
    <property type="component" value="Unassembled WGS sequence"/>
</dbReference>
<accession>A0AAD7WCB0</accession>